<evidence type="ECO:0008006" key="4">
    <source>
        <dbReference type="Google" id="ProtNLM"/>
    </source>
</evidence>
<organism evidence="2 3">
    <name type="scientific">Actinokineospora diospyrosa</name>
    <dbReference type="NCBI Taxonomy" id="103728"/>
    <lineage>
        <taxon>Bacteria</taxon>
        <taxon>Bacillati</taxon>
        <taxon>Actinomycetota</taxon>
        <taxon>Actinomycetes</taxon>
        <taxon>Pseudonocardiales</taxon>
        <taxon>Pseudonocardiaceae</taxon>
        <taxon>Actinokineospora</taxon>
    </lineage>
</organism>
<reference evidence="2 3" key="1">
    <citation type="submission" date="2022-06" db="EMBL/GenBank/DDBJ databases">
        <title>Genomic Encyclopedia of Archaeal and Bacterial Type Strains, Phase II (KMG-II): from individual species to whole genera.</title>
        <authorList>
            <person name="Goeker M."/>
        </authorList>
    </citation>
    <scope>NUCLEOTIDE SEQUENCE [LARGE SCALE GENOMIC DNA]</scope>
    <source>
        <strain evidence="2 3">DSM 44255</strain>
    </source>
</reference>
<gene>
    <name evidence="2" type="ORF">LV75_001769</name>
</gene>
<feature type="compositionally biased region" description="Low complexity" evidence="1">
    <location>
        <begin position="309"/>
        <end position="318"/>
    </location>
</feature>
<sequence>MARRDGRALFPLAATHYAETIKIKDPAQRRDLATVMEELSGFATLIDRTVVARLEVDAALNDRFGPMPTPAAEYPLLGCGVAWTFGMKGGLSILDEQDNDVTGDERDRVGAAVFDARMTAAQLMLERTSLAGPSDSEVPALHAHGWDPDAAATVMTRRAAQEQSFQDHLATFRGGELDSWTRGERLRDVVLEREVQIELGDILDEVLAAHGLRPDTVLPDSASIRALLRSMPSTEVATTLKTEDHRNAHKSWTSNDIFDIDALSLAVPYCDVVVCDAHRSHVLRTAKLDRRMNTTVINKLTDLPRHLTGAAHHPGAPHASEHDRHKRGHHPNV</sequence>
<proteinExistence type="predicted"/>
<accession>A0ABT1IAA0</accession>
<keyword evidence="3" id="KW-1185">Reference proteome</keyword>
<protein>
    <recommendedName>
        <fullName evidence="4">DUF222 domain-containing protein</fullName>
    </recommendedName>
</protein>
<evidence type="ECO:0000313" key="2">
    <source>
        <dbReference type="EMBL" id="MCP2269281.1"/>
    </source>
</evidence>
<dbReference type="EMBL" id="JAMTCO010000004">
    <property type="protein sequence ID" value="MCP2269281.1"/>
    <property type="molecule type" value="Genomic_DNA"/>
</dbReference>
<dbReference type="RefSeq" id="WP_253886286.1">
    <property type="nucleotide sequence ID" value="NZ_BAAAVB010000004.1"/>
</dbReference>
<evidence type="ECO:0000256" key="1">
    <source>
        <dbReference type="SAM" id="MobiDB-lite"/>
    </source>
</evidence>
<feature type="compositionally biased region" description="Basic residues" evidence="1">
    <location>
        <begin position="324"/>
        <end position="333"/>
    </location>
</feature>
<comment type="caution">
    <text evidence="2">The sequence shown here is derived from an EMBL/GenBank/DDBJ whole genome shotgun (WGS) entry which is preliminary data.</text>
</comment>
<dbReference type="Proteomes" id="UP001205185">
    <property type="component" value="Unassembled WGS sequence"/>
</dbReference>
<feature type="region of interest" description="Disordered" evidence="1">
    <location>
        <begin position="304"/>
        <end position="333"/>
    </location>
</feature>
<name>A0ABT1IAA0_9PSEU</name>
<evidence type="ECO:0000313" key="3">
    <source>
        <dbReference type="Proteomes" id="UP001205185"/>
    </source>
</evidence>